<evidence type="ECO:0000256" key="2">
    <source>
        <dbReference type="ARBA" id="ARBA00001911"/>
    </source>
</evidence>
<dbReference type="EC" id="4.2.3.4" evidence="7 18"/>
<dbReference type="HAMAP" id="MF_00110">
    <property type="entry name" value="DHQ_synthase"/>
    <property type="match status" value="1"/>
</dbReference>
<keyword evidence="13 18" id="KW-0862">Zinc</keyword>
<keyword evidence="10 18" id="KW-0028">Amino-acid biosynthesis</keyword>
<evidence type="ECO:0000256" key="17">
    <source>
        <dbReference type="ARBA" id="ARBA00023285"/>
    </source>
</evidence>
<evidence type="ECO:0000256" key="5">
    <source>
        <dbReference type="ARBA" id="ARBA00004661"/>
    </source>
</evidence>
<comment type="similarity">
    <text evidence="6 18">Belongs to the sugar phosphate cyclases superfamily. Dehydroquinate synthase family.</text>
</comment>
<dbReference type="GO" id="GO:0000166">
    <property type="term" value="F:nucleotide binding"/>
    <property type="evidence" value="ECO:0007669"/>
    <property type="project" value="UniProtKB-KW"/>
</dbReference>
<evidence type="ECO:0000256" key="10">
    <source>
        <dbReference type="ARBA" id="ARBA00022605"/>
    </source>
</evidence>
<dbReference type="CDD" id="cd08195">
    <property type="entry name" value="DHQS"/>
    <property type="match status" value="1"/>
</dbReference>
<comment type="caution">
    <text evidence="18">Lacks conserved residue(s) required for the propagation of feature annotation.</text>
</comment>
<feature type="binding site" evidence="18">
    <location>
        <position position="148"/>
    </location>
    <ligand>
        <name>NAD(+)</name>
        <dbReference type="ChEBI" id="CHEBI:57540"/>
    </ligand>
</feature>
<feature type="binding site" evidence="18">
    <location>
        <position position="139"/>
    </location>
    <ligand>
        <name>NAD(+)</name>
        <dbReference type="ChEBI" id="CHEBI:57540"/>
    </ligand>
</feature>
<dbReference type="Pfam" id="PF24621">
    <property type="entry name" value="DHQS_C"/>
    <property type="match status" value="1"/>
</dbReference>
<keyword evidence="16 18" id="KW-0456">Lyase</keyword>
<name>A0A3D8GQ98_9BACI</name>
<dbReference type="InterPro" id="IPR016037">
    <property type="entry name" value="DHQ_synth_AroB"/>
</dbReference>
<evidence type="ECO:0000256" key="18">
    <source>
        <dbReference type="HAMAP-Rule" id="MF_00110"/>
    </source>
</evidence>
<comment type="catalytic activity">
    <reaction evidence="1 18">
        <text>7-phospho-2-dehydro-3-deoxy-D-arabino-heptonate = 3-dehydroquinate + phosphate</text>
        <dbReference type="Rhea" id="RHEA:21968"/>
        <dbReference type="ChEBI" id="CHEBI:32364"/>
        <dbReference type="ChEBI" id="CHEBI:43474"/>
        <dbReference type="ChEBI" id="CHEBI:58394"/>
        <dbReference type="EC" id="4.2.3.4"/>
    </reaction>
</comment>
<evidence type="ECO:0000256" key="3">
    <source>
        <dbReference type="ARBA" id="ARBA00001947"/>
    </source>
</evidence>
<feature type="binding site" evidence="18">
    <location>
        <position position="261"/>
    </location>
    <ligand>
        <name>Zn(2+)</name>
        <dbReference type="ChEBI" id="CHEBI:29105"/>
    </ligand>
</feature>
<dbReference type="GO" id="GO:0009073">
    <property type="term" value="P:aromatic amino acid family biosynthetic process"/>
    <property type="evidence" value="ECO:0007669"/>
    <property type="project" value="UniProtKB-KW"/>
</dbReference>
<comment type="caution">
    <text evidence="21">The sequence shown here is derived from an EMBL/GenBank/DDBJ whole genome shotgun (WGS) entry which is preliminary data.</text>
</comment>
<evidence type="ECO:0000259" key="19">
    <source>
        <dbReference type="Pfam" id="PF01761"/>
    </source>
</evidence>
<dbReference type="InterPro" id="IPR030963">
    <property type="entry name" value="DHQ_synth_fam"/>
</dbReference>
<evidence type="ECO:0000256" key="13">
    <source>
        <dbReference type="ARBA" id="ARBA00022833"/>
    </source>
</evidence>
<dbReference type="PANTHER" id="PTHR43622">
    <property type="entry name" value="3-DEHYDROQUINATE SYNTHASE"/>
    <property type="match status" value="1"/>
</dbReference>
<dbReference type="GO" id="GO:0009423">
    <property type="term" value="P:chorismate biosynthetic process"/>
    <property type="evidence" value="ECO:0007669"/>
    <property type="project" value="UniProtKB-UniRule"/>
</dbReference>
<proteinExistence type="inferred from homology"/>
<dbReference type="Proteomes" id="UP000257144">
    <property type="component" value="Unassembled WGS sequence"/>
</dbReference>
<dbReference type="Gene3D" id="1.20.1090.10">
    <property type="entry name" value="Dehydroquinate synthase-like - alpha domain"/>
    <property type="match status" value="1"/>
</dbReference>
<sequence length="359" mass="39089">MESLEINTGSKKYPVMIGEHAVSLLGDYLGQLSFTKLLIITDKNVEKICLPILLGNLRSYHPCVFTAPAGEQAKSIDTYYEAMTSALENGLDRKSIIIALGGGAIGDLAGFVAATYMRGIRFIQVPTTILAHDSSVGGKTGINHRLAKNMIGAFHQPEAVFYDLSFLKSLPSEEVRSGFAEVVKHGLIGDPSFYRWLKSNIQDLGNISIGQYETMLAMGIGVKASIVAKDVMETGIRAFLNFGHTLGHAIEAEMGYGKVTHGEAVMIGMLFALEASKSEAGLEFDLESFRAWVEKLGFSASIPYGIEPVGLLKRMKQDKKAVGGTVKFVFLEEIGKPSLRDIDDSRLESLLNNFLLSKK</sequence>
<keyword evidence="9 18" id="KW-0963">Cytoplasm</keyword>
<evidence type="ECO:0000256" key="8">
    <source>
        <dbReference type="ARBA" id="ARBA00017684"/>
    </source>
</evidence>
<evidence type="ECO:0000256" key="12">
    <source>
        <dbReference type="ARBA" id="ARBA00022741"/>
    </source>
</evidence>
<dbReference type="RefSeq" id="WP_115452344.1">
    <property type="nucleotide sequence ID" value="NZ_QNQT01000005.1"/>
</dbReference>
<feature type="binding site" evidence="18">
    <location>
        <position position="244"/>
    </location>
    <ligand>
        <name>Zn(2+)</name>
        <dbReference type="ChEBI" id="CHEBI:29105"/>
    </ligand>
</feature>
<comment type="cofactor">
    <cofactor evidence="3">
        <name>Zn(2+)</name>
        <dbReference type="ChEBI" id="CHEBI:29105"/>
    </cofactor>
</comment>
<dbReference type="FunFam" id="3.40.50.1970:FF:000007">
    <property type="entry name" value="Pentafunctional AROM polypeptide"/>
    <property type="match status" value="1"/>
</dbReference>
<evidence type="ECO:0000313" key="22">
    <source>
        <dbReference type="Proteomes" id="UP000257144"/>
    </source>
</evidence>
<keyword evidence="14 18" id="KW-0520">NAD</keyword>
<dbReference type="Gene3D" id="3.40.50.1970">
    <property type="match status" value="1"/>
</dbReference>
<comment type="cofactor">
    <cofactor evidence="18">
        <name>Co(2+)</name>
        <dbReference type="ChEBI" id="CHEBI:48828"/>
    </cofactor>
    <cofactor evidence="18">
        <name>Zn(2+)</name>
        <dbReference type="ChEBI" id="CHEBI:29105"/>
    </cofactor>
    <text evidence="18">Binds 1 divalent metal cation per subunit. Can use either Co(2+) or Zn(2+).</text>
</comment>
<dbReference type="Pfam" id="PF01761">
    <property type="entry name" value="DHQ_synthase"/>
    <property type="match status" value="1"/>
</dbReference>
<feature type="binding site" evidence="18">
    <location>
        <begin position="103"/>
        <end position="107"/>
    </location>
    <ligand>
        <name>NAD(+)</name>
        <dbReference type="ChEBI" id="CHEBI:57540"/>
    </ligand>
</feature>
<dbReference type="OrthoDB" id="9806583at2"/>
<dbReference type="InterPro" id="IPR056179">
    <property type="entry name" value="DHQS_C"/>
</dbReference>
<organism evidence="21 22">
    <name type="scientific">Neobacillus piezotolerans</name>
    <dbReference type="NCBI Taxonomy" id="2259171"/>
    <lineage>
        <taxon>Bacteria</taxon>
        <taxon>Bacillati</taxon>
        <taxon>Bacillota</taxon>
        <taxon>Bacilli</taxon>
        <taxon>Bacillales</taxon>
        <taxon>Bacillaceae</taxon>
        <taxon>Neobacillus</taxon>
    </lineage>
</organism>
<dbReference type="InterPro" id="IPR050071">
    <property type="entry name" value="Dehydroquinate_synthase"/>
</dbReference>
<evidence type="ECO:0000256" key="11">
    <source>
        <dbReference type="ARBA" id="ARBA00022723"/>
    </source>
</evidence>
<comment type="subcellular location">
    <subcellularLocation>
        <location evidence="4 18">Cytoplasm</location>
    </subcellularLocation>
</comment>
<dbReference type="SUPFAM" id="SSF56796">
    <property type="entry name" value="Dehydroquinate synthase-like"/>
    <property type="match status" value="1"/>
</dbReference>
<dbReference type="InterPro" id="IPR030960">
    <property type="entry name" value="DHQS/DOIS_N"/>
</dbReference>
<dbReference type="GO" id="GO:0005737">
    <property type="term" value="C:cytoplasm"/>
    <property type="evidence" value="ECO:0007669"/>
    <property type="project" value="UniProtKB-SubCell"/>
</dbReference>
<feature type="binding site" evidence="18">
    <location>
        <position position="181"/>
    </location>
    <ligand>
        <name>Zn(2+)</name>
        <dbReference type="ChEBI" id="CHEBI:29105"/>
    </ligand>
</feature>
<keyword evidence="17 18" id="KW-0170">Cobalt</keyword>
<evidence type="ECO:0000256" key="16">
    <source>
        <dbReference type="ARBA" id="ARBA00023239"/>
    </source>
</evidence>
<evidence type="ECO:0000256" key="6">
    <source>
        <dbReference type="ARBA" id="ARBA00005412"/>
    </source>
</evidence>
<dbReference type="AlphaFoldDB" id="A0A3D8GQ98"/>
<gene>
    <name evidence="18" type="primary">aroB</name>
    <name evidence="21" type="ORF">DRW41_12480</name>
</gene>
<dbReference type="PANTHER" id="PTHR43622:SF7">
    <property type="entry name" value="3-DEHYDROQUINATE SYNTHASE, CHLOROPLASTIC"/>
    <property type="match status" value="1"/>
</dbReference>
<reference evidence="21 22" key="1">
    <citation type="submission" date="2018-07" db="EMBL/GenBank/DDBJ databases">
        <title>Bacillus sp. YLB-04 draft genome sequence.</title>
        <authorList>
            <person name="Yu L."/>
            <person name="Tang X."/>
        </authorList>
    </citation>
    <scope>NUCLEOTIDE SEQUENCE [LARGE SCALE GENOMIC DNA]</scope>
    <source>
        <strain evidence="21 22">YLB-04</strain>
    </source>
</reference>
<dbReference type="GO" id="GO:0046872">
    <property type="term" value="F:metal ion binding"/>
    <property type="evidence" value="ECO:0007669"/>
    <property type="project" value="UniProtKB-KW"/>
</dbReference>
<dbReference type="PIRSF" id="PIRSF001455">
    <property type="entry name" value="DHQ_synth"/>
    <property type="match status" value="1"/>
</dbReference>
<feature type="domain" description="3-dehydroquinate synthase C-terminal" evidence="20">
    <location>
        <begin position="178"/>
        <end position="321"/>
    </location>
</feature>
<evidence type="ECO:0000256" key="4">
    <source>
        <dbReference type="ARBA" id="ARBA00004496"/>
    </source>
</evidence>
<dbReference type="EMBL" id="QNQT01000005">
    <property type="protein sequence ID" value="RDU36349.1"/>
    <property type="molecule type" value="Genomic_DNA"/>
</dbReference>
<comment type="function">
    <text evidence="18">Catalyzes the conversion of 3-deoxy-D-arabino-heptulosonate 7-phosphate (DAHP) to dehydroquinate (DHQ).</text>
</comment>
<dbReference type="GO" id="GO:0003856">
    <property type="term" value="F:3-dehydroquinate synthase activity"/>
    <property type="evidence" value="ECO:0007669"/>
    <property type="project" value="UniProtKB-UniRule"/>
</dbReference>
<evidence type="ECO:0000313" key="21">
    <source>
        <dbReference type="EMBL" id="RDU36349.1"/>
    </source>
</evidence>
<evidence type="ECO:0000256" key="9">
    <source>
        <dbReference type="ARBA" id="ARBA00022490"/>
    </source>
</evidence>
<comment type="pathway">
    <text evidence="5 18">Metabolic intermediate biosynthesis; chorismate biosynthesis; chorismate from D-erythrose 4-phosphate and phosphoenolpyruvate: step 2/7.</text>
</comment>
<comment type="cofactor">
    <cofactor evidence="2 18">
        <name>NAD(+)</name>
        <dbReference type="ChEBI" id="CHEBI:57540"/>
    </cofactor>
</comment>
<dbReference type="NCBIfam" id="TIGR01357">
    <property type="entry name" value="aroB"/>
    <property type="match status" value="1"/>
</dbReference>
<keyword evidence="15 18" id="KW-0057">Aromatic amino acid biosynthesis</keyword>
<dbReference type="GO" id="GO:0008652">
    <property type="term" value="P:amino acid biosynthetic process"/>
    <property type="evidence" value="ECO:0007669"/>
    <property type="project" value="UniProtKB-KW"/>
</dbReference>
<keyword evidence="22" id="KW-1185">Reference proteome</keyword>
<evidence type="ECO:0000256" key="7">
    <source>
        <dbReference type="ARBA" id="ARBA00013031"/>
    </source>
</evidence>
<keyword evidence="11 18" id="KW-0479">Metal-binding</keyword>
<accession>A0A3D8GQ98</accession>
<evidence type="ECO:0000256" key="14">
    <source>
        <dbReference type="ARBA" id="ARBA00023027"/>
    </source>
</evidence>
<dbReference type="UniPathway" id="UPA00053">
    <property type="reaction ID" value="UER00085"/>
</dbReference>
<keyword evidence="12 18" id="KW-0547">Nucleotide-binding</keyword>
<feature type="binding site" evidence="18">
    <location>
        <begin position="127"/>
        <end position="128"/>
    </location>
    <ligand>
        <name>NAD(+)</name>
        <dbReference type="ChEBI" id="CHEBI:57540"/>
    </ligand>
</feature>
<protein>
    <recommendedName>
        <fullName evidence="8 18">3-dehydroquinate synthase</fullName>
        <shortName evidence="18">DHQS</shortName>
        <ecNumber evidence="7 18">4.2.3.4</ecNumber>
    </recommendedName>
</protein>
<evidence type="ECO:0000259" key="20">
    <source>
        <dbReference type="Pfam" id="PF24621"/>
    </source>
</evidence>
<evidence type="ECO:0000256" key="15">
    <source>
        <dbReference type="ARBA" id="ARBA00023141"/>
    </source>
</evidence>
<feature type="domain" description="3-dehydroquinate synthase N-terminal" evidence="19">
    <location>
        <begin position="66"/>
        <end position="176"/>
    </location>
</feature>
<evidence type="ECO:0000256" key="1">
    <source>
        <dbReference type="ARBA" id="ARBA00001393"/>
    </source>
</evidence>